<comment type="similarity">
    <text evidence="1">Belongs to the membrane fusion protein (MFP) (TC 8.A.1) family.</text>
</comment>
<evidence type="ECO:0000313" key="5">
    <source>
        <dbReference type="EMBL" id="SKA85401.1"/>
    </source>
</evidence>
<dbReference type="NCBIfam" id="TIGR01730">
    <property type="entry name" value="RND_mfp"/>
    <property type="match status" value="1"/>
</dbReference>
<dbReference type="GO" id="GO:1990281">
    <property type="term" value="C:efflux pump complex"/>
    <property type="evidence" value="ECO:0007669"/>
    <property type="project" value="TreeGrafter"/>
</dbReference>
<feature type="domain" description="CusB-like beta-barrel" evidence="3">
    <location>
        <begin position="212"/>
        <end position="283"/>
    </location>
</feature>
<dbReference type="GO" id="GO:0015562">
    <property type="term" value="F:efflux transmembrane transporter activity"/>
    <property type="evidence" value="ECO:0007669"/>
    <property type="project" value="TreeGrafter"/>
</dbReference>
<dbReference type="PANTHER" id="PTHR30469:SF33">
    <property type="entry name" value="SLR1207 PROTEIN"/>
    <property type="match status" value="1"/>
</dbReference>
<dbReference type="Gene3D" id="2.40.30.170">
    <property type="match status" value="1"/>
</dbReference>
<dbReference type="OrthoDB" id="9784484at2"/>
<reference evidence="5 6" key="1">
    <citation type="submission" date="2017-02" db="EMBL/GenBank/DDBJ databases">
        <authorList>
            <person name="Peterson S.W."/>
        </authorList>
    </citation>
    <scope>NUCLEOTIDE SEQUENCE [LARGE SCALE GENOMIC DNA]</scope>
    <source>
        <strain evidence="5 6">DSM 16080</strain>
    </source>
</reference>
<evidence type="ECO:0000313" key="6">
    <source>
        <dbReference type="Proteomes" id="UP000190027"/>
    </source>
</evidence>
<dbReference type="SUPFAM" id="SSF111369">
    <property type="entry name" value="HlyD-like secretion proteins"/>
    <property type="match status" value="1"/>
</dbReference>
<evidence type="ECO:0000259" key="4">
    <source>
        <dbReference type="Pfam" id="PF25975"/>
    </source>
</evidence>
<proteinExistence type="inferred from homology"/>
<feature type="domain" description="CzcB-like C-terminal circularly permuted SH3-like" evidence="4">
    <location>
        <begin position="294"/>
        <end position="346"/>
    </location>
</feature>
<dbReference type="Proteomes" id="UP000190027">
    <property type="component" value="Unassembled WGS sequence"/>
</dbReference>
<dbReference type="InterPro" id="IPR058625">
    <property type="entry name" value="MdtA-like_BSH"/>
</dbReference>
<sequence length="357" mass="39345">MKKFILLGLILAVVAGVLIWRSSGTQREITVLQTASVEQGEVRHLLEATGIVKAQVGAQVKIGARATGVLVDIPVKVGDEVEAGQLVAEIDDREIRAKLAEAQARARLADAKAVRAAKDLERKKRLVSQKLEPQSSLDEALEDARVTRYESQAAAAALESLRVQLSYYRIFSPIHGVVSNITAQEGETVVSGLQVSNLITVLDPTRLEMWIYVDETDVGRTHPGQDVEFFVDAYPDRAFTGKVKLVYPEPEIRDNIVYYRALVDVIFDPEHPLRPEMTTQCRIVVERRENVPTMPNEAVKWVNGEQAVFVLRGGVPERVDVELGLRGLERSEVRSGLNVGDEVVTQLVLPDVGAGAR</sequence>
<dbReference type="EMBL" id="FUYC01000008">
    <property type="protein sequence ID" value="SKA85401.1"/>
    <property type="molecule type" value="Genomic_DNA"/>
</dbReference>
<dbReference type="InterPro" id="IPR058792">
    <property type="entry name" value="Beta-barrel_RND_2"/>
</dbReference>
<dbReference type="RefSeq" id="WP_078717418.1">
    <property type="nucleotide sequence ID" value="NZ_FUYC01000008.1"/>
</dbReference>
<name>A0A1T4X924_9BACT</name>
<evidence type="ECO:0000259" key="3">
    <source>
        <dbReference type="Pfam" id="PF25954"/>
    </source>
</evidence>
<accession>A0A1T4X924</accession>
<dbReference type="Pfam" id="PF25975">
    <property type="entry name" value="CzcB_C"/>
    <property type="match status" value="1"/>
</dbReference>
<dbReference type="InterPro" id="IPR006143">
    <property type="entry name" value="RND_pump_MFP"/>
</dbReference>
<feature type="domain" description="Multidrug resistance protein MdtA-like barrel-sandwich hybrid" evidence="2">
    <location>
        <begin position="59"/>
        <end position="200"/>
    </location>
</feature>
<dbReference type="InterPro" id="IPR058649">
    <property type="entry name" value="CzcB_C"/>
</dbReference>
<evidence type="ECO:0000259" key="2">
    <source>
        <dbReference type="Pfam" id="PF25917"/>
    </source>
</evidence>
<dbReference type="Pfam" id="PF25917">
    <property type="entry name" value="BSH_RND"/>
    <property type="match status" value="1"/>
</dbReference>
<organism evidence="5 6">
    <name type="scientific">Paucidesulfovibrio gracilis DSM 16080</name>
    <dbReference type="NCBI Taxonomy" id="1121449"/>
    <lineage>
        <taxon>Bacteria</taxon>
        <taxon>Pseudomonadati</taxon>
        <taxon>Thermodesulfobacteriota</taxon>
        <taxon>Desulfovibrionia</taxon>
        <taxon>Desulfovibrionales</taxon>
        <taxon>Desulfovibrionaceae</taxon>
        <taxon>Paucidesulfovibrio</taxon>
    </lineage>
</organism>
<dbReference type="AlphaFoldDB" id="A0A1T4X924"/>
<evidence type="ECO:0000256" key="1">
    <source>
        <dbReference type="ARBA" id="ARBA00009477"/>
    </source>
</evidence>
<keyword evidence="6" id="KW-1185">Reference proteome</keyword>
<gene>
    <name evidence="5" type="ORF">SAMN02745704_01857</name>
</gene>
<dbReference type="PANTHER" id="PTHR30469">
    <property type="entry name" value="MULTIDRUG RESISTANCE PROTEIN MDTA"/>
    <property type="match status" value="1"/>
</dbReference>
<dbReference type="Pfam" id="PF25954">
    <property type="entry name" value="Beta-barrel_RND_2"/>
    <property type="match status" value="1"/>
</dbReference>
<dbReference type="Gene3D" id="2.40.420.20">
    <property type="match status" value="1"/>
</dbReference>
<dbReference type="Gene3D" id="1.10.287.470">
    <property type="entry name" value="Helix hairpin bin"/>
    <property type="match status" value="1"/>
</dbReference>
<protein>
    <submittedName>
        <fullName evidence="5">HlyD family secretion protein</fullName>
    </submittedName>
</protein>
<dbReference type="Gene3D" id="2.40.50.100">
    <property type="match status" value="1"/>
</dbReference>
<dbReference type="STRING" id="1121449.SAMN02745704_01857"/>